<dbReference type="RefSeq" id="WP_340196060.1">
    <property type="nucleotide sequence ID" value="NZ_JBBKAP010000019.1"/>
</dbReference>
<evidence type="ECO:0000313" key="3">
    <source>
        <dbReference type="Proteomes" id="UP001370299"/>
    </source>
</evidence>
<comment type="caution">
    <text evidence="2">The sequence shown here is derived from an EMBL/GenBank/DDBJ whole genome shotgun (WGS) entry which is preliminary data.</text>
</comment>
<dbReference type="Gene3D" id="3.40.1520.20">
    <property type="match status" value="1"/>
</dbReference>
<evidence type="ECO:0000313" key="2">
    <source>
        <dbReference type="EMBL" id="MEK0171153.1"/>
    </source>
</evidence>
<evidence type="ECO:0000259" key="1">
    <source>
        <dbReference type="PROSITE" id="PS50914"/>
    </source>
</evidence>
<dbReference type="Pfam" id="PF04972">
    <property type="entry name" value="BON"/>
    <property type="match status" value="2"/>
</dbReference>
<feature type="domain" description="BON" evidence="1">
    <location>
        <begin position="1"/>
        <end position="63"/>
    </location>
</feature>
<organism evidence="2 3">
    <name type="scientific">Curtobacterium citreum</name>
    <dbReference type="NCBI Taxonomy" id="2036"/>
    <lineage>
        <taxon>Bacteria</taxon>
        <taxon>Bacillati</taxon>
        <taxon>Actinomycetota</taxon>
        <taxon>Actinomycetes</taxon>
        <taxon>Micrococcales</taxon>
        <taxon>Microbacteriaceae</taxon>
        <taxon>Curtobacterium</taxon>
    </lineage>
</organism>
<accession>A0ABU8YB52</accession>
<gene>
    <name evidence="2" type="ORF">WMN62_06710</name>
</gene>
<dbReference type="EMBL" id="JBBLYY010000034">
    <property type="protein sequence ID" value="MEK0171153.1"/>
    <property type="molecule type" value="Genomic_DNA"/>
</dbReference>
<dbReference type="InterPro" id="IPR007055">
    <property type="entry name" value="BON_dom"/>
</dbReference>
<name>A0ABU8YB52_9MICO</name>
<proteinExistence type="predicted"/>
<protein>
    <submittedName>
        <fullName evidence="2">BON domain-containing protein</fullName>
    </submittedName>
</protein>
<dbReference type="PROSITE" id="PS50914">
    <property type="entry name" value="BON"/>
    <property type="match status" value="1"/>
</dbReference>
<keyword evidence="3" id="KW-1185">Reference proteome</keyword>
<dbReference type="Proteomes" id="UP001370299">
    <property type="component" value="Unassembled WGS sequence"/>
</dbReference>
<sequence>MTEQWRASAALDATGLTASLRIDEERIVLRGDTGCHADRTLALEIAEAVAGADAVRSEITIRPLLVGADDSDGTVAARVAAAPEVLPGGGAITVTVVDHVATLHGVVPDTATRVAGHAAVARTEGVHFVDNRLTVLERATP</sequence>
<reference evidence="2 3" key="1">
    <citation type="submission" date="2024-03" db="EMBL/GenBank/DDBJ databases">
        <title>Whole genomes of four grape xylem sap localized bacterial endophytes.</title>
        <authorList>
            <person name="Kumar G."/>
            <person name="Savka M.A."/>
        </authorList>
    </citation>
    <scope>NUCLEOTIDE SEQUENCE [LARGE SCALE GENOMIC DNA]</scope>
    <source>
        <strain evidence="2 3">RIT_GXS8</strain>
    </source>
</reference>